<dbReference type="EMBL" id="JASCZI010241704">
    <property type="protein sequence ID" value="MED6205371.1"/>
    <property type="molecule type" value="Genomic_DNA"/>
</dbReference>
<organism evidence="1 2">
    <name type="scientific">Stylosanthes scabra</name>
    <dbReference type="NCBI Taxonomy" id="79078"/>
    <lineage>
        <taxon>Eukaryota</taxon>
        <taxon>Viridiplantae</taxon>
        <taxon>Streptophyta</taxon>
        <taxon>Embryophyta</taxon>
        <taxon>Tracheophyta</taxon>
        <taxon>Spermatophyta</taxon>
        <taxon>Magnoliopsida</taxon>
        <taxon>eudicotyledons</taxon>
        <taxon>Gunneridae</taxon>
        <taxon>Pentapetalae</taxon>
        <taxon>rosids</taxon>
        <taxon>fabids</taxon>
        <taxon>Fabales</taxon>
        <taxon>Fabaceae</taxon>
        <taxon>Papilionoideae</taxon>
        <taxon>50 kb inversion clade</taxon>
        <taxon>dalbergioids sensu lato</taxon>
        <taxon>Dalbergieae</taxon>
        <taxon>Pterocarpus clade</taxon>
        <taxon>Stylosanthes</taxon>
    </lineage>
</organism>
<accession>A0ABU6Y692</accession>
<name>A0ABU6Y692_9FABA</name>
<evidence type="ECO:0000313" key="2">
    <source>
        <dbReference type="Proteomes" id="UP001341840"/>
    </source>
</evidence>
<keyword evidence="2" id="KW-1185">Reference proteome</keyword>
<dbReference type="Proteomes" id="UP001341840">
    <property type="component" value="Unassembled WGS sequence"/>
</dbReference>
<protein>
    <submittedName>
        <fullName evidence="1">Uncharacterized protein</fullName>
    </submittedName>
</protein>
<sequence>MCLPMEALGRIRRLMPMKVIDVVLGGSLPELRRSMRLMEDLESEGDYVLEAAAPSDRVPFLAERGSPHFLWVYKELFTRLRVCLPFSDFQRDVLTRCRVAVSQLHLNE</sequence>
<gene>
    <name evidence="1" type="ORF">PIB30_016957</name>
</gene>
<reference evidence="1 2" key="1">
    <citation type="journal article" date="2023" name="Plants (Basel)">
        <title>Bridging the Gap: Combining Genomics and Transcriptomics Approaches to Understand Stylosanthes scabra, an Orphan Legume from the Brazilian Caatinga.</title>
        <authorList>
            <person name="Ferreira-Neto J.R.C."/>
            <person name="da Silva M.D."/>
            <person name="Binneck E."/>
            <person name="de Melo N.F."/>
            <person name="da Silva R.H."/>
            <person name="de Melo A.L.T.M."/>
            <person name="Pandolfi V."/>
            <person name="Bustamante F.O."/>
            <person name="Brasileiro-Vidal A.C."/>
            <person name="Benko-Iseppon A.M."/>
        </authorList>
    </citation>
    <scope>NUCLEOTIDE SEQUENCE [LARGE SCALE GENOMIC DNA]</scope>
    <source>
        <tissue evidence="1">Leaves</tissue>
    </source>
</reference>
<proteinExistence type="predicted"/>
<evidence type="ECO:0000313" key="1">
    <source>
        <dbReference type="EMBL" id="MED6205371.1"/>
    </source>
</evidence>
<comment type="caution">
    <text evidence="1">The sequence shown here is derived from an EMBL/GenBank/DDBJ whole genome shotgun (WGS) entry which is preliminary data.</text>
</comment>